<evidence type="ECO:0000313" key="3">
    <source>
        <dbReference type="Proteomes" id="UP001212981"/>
    </source>
</evidence>
<dbReference type="Pfam" id="PF12666">
    <property type="entry name" value="PrgI"/>
    <property type="match status" value="1"/>
</dbReference>
<organism evidence="2 3">
    <name type="scientific">Faecalicoccus pleomorphus</name>
    <dbReference type="NCBI Taxonomy" id="1323"/>
    <lineage>
        <taxon>Bacteria</taxon>
        <taxon>Bacillati</taxon>
        <taxon>Bacillota</taxon>
        <taxon>Erysipelotrichia</taxon>
        <taxon>Erysipelotrichales</taxon>
        <taxon>Erysipelotrichaceae</taxon>
        <taxon>Faecalicoccus</taxon>
    </lineage>
</organism>
<dbReference type="RefSeq" id="WP_272004154.1">
    <property type="nucleotide sequence ID" value="NZ_JAQLXO010000046.1"/>
</dbReference>
<feature type="transmembrane region" description="Helical" evidence="1">
    <location>
        <begin position="50"/>
        <end position="72"/>
    </location>
</feature>
<keyword evidence="1" id="KW-1133">Transmembrane helix</keyword>
<evidence type="ECO:0000313" key="2">
    <source>
        <dbReference type="EMBL" id="MDB7983462.1"/>
    </source>
</evidence>
<sequence>RFSVLIKYCLIRHYLCHINKLKVKRFYYVEGDKKVEIKVNKEVRNYTENIFLGLSIRQCIFSNIACIVAILIYYLCIDSLGMEITSWLCMLGAAPFTSLGFITYQNMNAEQIIMTAWHSFLLSKTDLIYKPFNLYQELFKDVFEKQKKETLGKNDKKLRKILYIIFDYPHKHYTFKQFEV</sequence>
<dbReference type="AlphaFoldDB" id="A0AAW6D121"/>
<feature type="transmembrane region" description="Helical" evidence="1">
    <location>
        <begin position="84"/>
        <end position="104"/>
    </location>
</feature>
<protein>
    <submittedName>
        <fullName evidence="2">PrgI family protein</fullName>
    </submittedName>
</protein>
<keyword evidence="1" id="KW-0812">Transmembrane</keyword>
<reference evidence="2" key="1">
    <citation type="submission" date="2023-01" db="EMBL/GenBank/DDBJ databases">
        <title>Human gut microbiome strain richness.</title>
        <authorList>
            <person name="Chen-Liaw A."/>
        </authorList>
    </citation>
    <scope>NUCLEOTIDE SEQUENCE</scope>
    <source>
        <strain evidence="2">D8_m1001271B151109d0_201107</strain>
    </source>
</reference>
<evidence type="ECO:0000256" key="1">
    <source>
        <dbReference type="SAM" id="Phobius"/>
    </source>
</evidence>
<dbReference type="Proteomes" id="UP001212981">
    <property type="component" value="Unassembled WGS sequence"/>
</dbReference>
<feature type="non-terminal residue" evidence="2">
    <location>
        <position position="1"/>
    </location>
</feature>
<name>A0AAW6D121_9FIRM</name>
<dbReference type="InterPro" id="IPR024414">
    <property type="entry name" value="Uncharacterised_PrgI"/>
</dbReference>
<accession>A0AAW6D121</accession>
<dbReference type="EMBL" id="JAQLXO010000046">
    <property type="protein sequence ID" value="MDB7983462.1"/>
    <property type="molecule type" value="Genomic_DNA"/>
</dbReference>
<gene>
    <name evidence="2" type="ORF">PND82_11650</name>
</gene>
<comment type="caution">
    <text evidence="2">The sequence shown here is derived from an EMBL/GenBank/DDBJ whole genome shotgun (WGS) entry which is preliminary data.</text>
</comment>
<proteinExistence type="predicted"/>
<keyword evidence="1" id="KW-0472">Membrane</keyword>